<dbReference type="SUPFAM" id="SSF55103">
    <property type="entry name" value="FAD-linked oxidases, C-terminal domain"/>
    <property type="match status" value="1"/>
</dbReference>
<dbReference type="GO" id="GO:0003824">
    <property type="term" value="F:catalytic activity"/>
    <property type="evidence" value="ECO:0007669"/>
    <property type="project" value="InterPro"/>
</dbReference>
<dbReference type="PANTHER" id="PTHR11748">
    <property type="entry name" value="D-LACTATE DEHYDROGENASE"/>
    <property type="match status" value="1"/>
</dbReference>
<dbReference type="InterPro" id="IPR036318">
    <property type="entry name" value="FAD-bd_PCMH-like_sf"/>
</dbReference>
<dbReference type="EMBL" id="FOQH01000011">
    <property type="protein sequence ID" value="SFI96318.1"/>
    <property type="molecule type" value="Genomic_DNA"/>
</dbReference>
<proteinExistence type="predicted"/>
<dbReference type="Gene3D" id="3.30.465.10">
    <property type="match status" value="1"/>
</dbReference>
<dbReference type="AlphaFoldDB" id="A0A1I3MH32"/>
<reference evidence="4 5" key="1">
    <citation type="submission" date="2016-10" db="EMBL/GenBank/DDBJ databases">
        <authorList>
            <person name="de Groot N.N."/>
        </authorList>
    </citation>
    <scope>NUCLEOTIDE SEQUENCE [LARGE SCALE GENOMIC DNA]</scope>
    <source>
        <strain evidence="4 5">CGMCC 1.11030</strain>
    </source>
</reference>
<keyword evidence="2" id="KW-0274">FAD</keyword>
<protein>
    <submittedName>
        <fullName evidence="4">Glycolate oxidase FAD binding subunit</fullName>
    </submittedName>
</protein>
<dbReference type="PANTHER" id="PTHR11748:SF103">
    <property type="entry name" value="GLYCOLATE OXIDASE SUBUNIT GLCE"/>
    <property type="match status" value="1"/>
</dbReference>
<evidence type="ECO:0000256" key="1">
    <source>
        <dbReference type="ARBA" id="ARBA00022630"/>
    </source>
</evidence>
<accession>A0A1I3MH32</accession>
<evidence type="ECO:0000313" key="5">
    <source>
        <dbReference type="Proteomes" id="UP000199377"/>
    </source>
</evidence>
<dbReference type="RefSeq" id="WP_092864063.1">
    <property type="nucleotide sequence ID" value="NZ_FOQH01000011.1"/>
</dbReference>
<organism evidence="4 5">
    <name type="scientific">Albimonas pacifica</name>
    <dbReference type="NCBI Taxonomy" id="1114924"/>
    <lineage>
        <taxon>Bacteria</taxon>
        <taxon>Pseudomonadati</taxon>
        <taxon>Pseudomonadota</taxon>
        <taxon>Alphaproteobacteria</taxon>
        <taxon>Rhodobacterales</taxon>
        <taxon>Paracoccaceae</taxon>
        <taxon>Albimonas</taxon>
    </lineage>
</organism>
<dbReference type="InterPro" id="IPR016166">
    <property type="entry name" value="FAD-bd_PCMH"/>
</dbReference>
<keyword evidence="1" id="KW-0285">Flavoprotein</keyword>
<dbReference type="InterPro" id="IPR016169">
    <property type="entry name" value="FAD-bd_PCMH_sub2"/>
</dbReference>
<dbReference type="PROSITE" id="PS51387">
    <property type="entry name" value="FAD_PCMH"/>
    <property type="match status" value="1"/>
</dbReference>
<feature type="domain" description="FAD-binding PCMH-type" evidence="3">
    <location>
        <begin position="1"/>
        <end position="176"/>
    </location>
</feature>
<dbReference type="Proteomes" id="UP000199377">
    <property type="component" value="Unassembled WGS sequence"/>
</dbReference>
<gene>
    <name evidence="4" type="ORF">SAMN05216258_111105</name>
</gene>
<dbReference type="InterPro" id="IPR016164">
    <property type="entry name" value="FAD-linked_Oxase-like_C"/>
</dbReference>
<evidence type="ECO:0000313" key="4">
    <source>
        <dbReference type="EMBL" id="SFI96318.1"/>
    </source>
</evidence>
<dbReference type="InterPro" id="IPR006094">
    <property type="entry name" value="Oxid_FAD_bind_N"/>
</dbReference>
<keyword evidence="5" id="KW-1185">Reference proteome</keyword>
<name>A0A1I3MH32_9RHOB</name>
<evidence type="ECO:0000259" key="3">
    <source>
        <dbReference type="PROSITE" id="PS51387"/>
    </source>
</evidence>
<dbReference type="GO" id="GO:0071949">
    <property type="term" value="F:FAD binding"/>
    <property type="evidence" value="ECO:0007669"/>
    <property type="project" value="InterPro"/>
</dbReference>
<evidence type="ECO:0000256" key="2">
    <source>
        <dbReference type="ARBA" id="ARBA00022827"/>
    </source>
</evidence>
<sequence length="383" mass="39143">MIEPRSEAEMAEAVAGLSAPVEVRGGGSRGALGRPVQAAETLSTGGLRGISLYEPGALTLVAGAGTPLREIEATLAAENQRLAFEPMDHRPLLGSGGEPTIGGVAACNVSGPRRVQAGACRDAMLGVRFVDGAGRVVKNGGRVMKNVTGYDLVKLMGGAYGTLGVLTELAFKVLPMPEAAATLVVRGLDDVSAVAAMTAALGSPFDVSGAAHLPDAGDPAAARTLVRIEGFQASVAYRAGRLRDLLTAQSRGEVEILSEAADLWADVRDVRGFADRPGAVWRISARPSDGPGLAASVPHLAARYDWGGGLLWLLTEESDAAAAAVRAAAARLRAHATLVRGPAALRASAGAFQPEAPALAAISAGLRAKFDPRGLLNPGRMSA</sequence>
<dbReference type="OrthoDB" id="9811557at2"/>
<dbReference type="SUPFAM" id="SSF56176">
    <property type="entry name" value="FAD-binding/transporter-associated domain-like"/>
    <property type="match status" value="1"/>
</dbReference>
<dbReference type="STRING" id="1114924.SAMN05216258_111105"/>
<dbReference type="Pfam" id="PF01565">
    <property type="entry name" value="FAD_binding_4"/>
    <property type="match status" value="1"/>
</dbReference>